<dbReference type="Pfam" id="PF13744">
    <property type="entry name" value="HTH_37"/>
    <property type="match status" value="1"/>
</dbReference>
<gene>
    <name evidence="2" type="ORF">Zuri_14</name>
</gene>
<accession>A0A5C1K4Y2</accession>
<proteinExistence type="predicted"/>
<dbReference type="Gene3D" id="1.10.260.40">
    <property type="entry name" value="lambda repressor-like DNA-binding domains"/>
    <property type="match status" value="1"/>
</dbReference>
<dbReference type="InterPro" id="IPR039554">
    <property type="entry name" value="HigA2-like_HTH"/>
</dbReference>
<organism evidence="2 3">
    <name type="scientific">Pseudomonas phage Zuri</name>
    <dbReference type="NCBI Taxonomy" id="2604899"/>
    <lineage>
        <taxon>Viruses</taxon>
        <taxon>Duplodnaviria</taxon>
        <taxon>Heunggongvirae</taxon>
        <taxon>Uroviricota</taxon>
        <taxon>Caudoviricetes</taxon>
        <taxon>Schitoviridae</taxon>
        <taxon>Zurivirus</taxon>
        <taxon>Zurivirus zuri</taxon>
    </lineage>
</organism>
<dbReference type="Proteomes" id="UP000322075">
    <property type="component" value="Segment"/>
</dbReference>
<evidence type="ECO:0000313" key="3">
    <source>
        <dbReference type="Proteomes" id="UP000322075"/>
    </source>
</evidence>
<dbReference type="GO" id="GO:0003677">
    <property type="term" value="F:DNA binding"/>
    <property type="evidence" value="ECO:0007669"/>
    <property type="project" value="InterPro"/>
</dbReference>
<protein>
    <recommendedName>
        <fullName evidence="1">HTH cro/C1-type domain-containing protein</fullName>
    </recommendedName>
</protein>
<name>A0A5C1K4Y2_9CAUD</name>
<dbReference type="SMART" id="SM00530">
    <property type="entry name" value="HTH_XRE"/>
    <property type="match status" value="1"/>
</dbReference>
<sequence length="76" mass="8561">MNNQEAKDYLGKALAKKMIRLSGTQKEIGDMLFVSASTVGNIINGHYERLSIRMYMKLAKELQVKIEISVKDDIDG</sequence>
<dbReference type="InterPro" id="IPR001387">
    <property type="entry name" value="Cro/C1-type_HTH"/>
</dbReference>
<dbReference type="EMBL" id="MK863032">
    <property type="protein sequence ID" value="QEM41111.1"/>
    <property type="molecule type" value="Genomic_DNA"/>
</dbReference>
<reference evidence="2" key="1">
    <citation type="submission" date="2019-04" db="EMBL/GenBank/DDBJ databases">
        <authorList>
            <person name="Assadpour T."/>
            <person name="Ahmed J."/>
            <person name="Anderson S."/>
            <person name="Espinosa K."/>
            <person name="Gadsden T."/>
            <person name="Graham A."/>
            <person name="Hajjar W."/>
            <person name="Howard T."/>
            <person name="Lacafta O."/>
            <person name="Matney K."/>
            <person name="Matsen K."/>
            <person name="Osu J."/>
            <person name="Rupe E."/>
            <person name="Sang H."/>
            <person name="Wadi S."/>
            <person name="McNeal J."/>
            <person name="Temple L."/>
        </authorList>
    </citation>
    <scope>NUCLEOTIDE SEQUENCE [LARGE SCALE GENOMIC DNA]</scope>
</reference>
<feature type="domain" description="HTH cro/C1-type" evidence="1">
    <location>
        <begin position="24"/>
        <end position="74"/>
    </location>
</feature>
<keyword evidence="3" id="KW-1185">Reference proteome</keyword>
<evidence type="ECO:0000313" key="2">
    <source>
        <dbReference type="EMBL" id="QEM41111.1"/>
    </source>
</evidence>
<dbReference type="InterPro" id="IPR010982">
    <property type="entry name" value="Lambda_DNA-bd_dom_sf"/>
</dbReference>
<evidence type="ECO:0000259" key="1">
    <source>
        <dbReference type="PROSITE" id="PS50943"/>
    </source>
</evidence>
<dbReference type="CDD" id="cd00093">
    <property type="entry name" value="HTH_XRE"/>
    <property type="match status" value="1"/>
</dbReference>
<dbReference type="SUPFAM" id="SSF47413">
    <property type="entry name" value="lambda repressor-like DNA-binding domains"/>
    <property type="match status" value="1"/>
</dbReference>
<dbReference type="PROSITE" id="PS50943">
    <property type="entry name" value="HTH_CROC1"/>
    <property type="match status" value="1"/>
</dbReference>